<sequence>MLSCMARDGFFCRIRWTSASSAGAGMSSRGVMFLASVAMPDRLSFLMKLAMNFFAASACLARLGTENPNMIAFASAGPPALTAGKLIAANLNFGERWVAVSLSTHEPFRKNAALPCAQLVSCAGSLDASYPLRKYPPLTSFSTSRAAASTAGESQPAPDLSAAILPRPPPSRASR</sequence>
<dbReference type="Proteomes" id="UP000282674">
    <property type="component" value="Unassembled WGS sequence"/>
</dbReference>
<proteinExistence type="predicted"/>
<organism evidence="2 3">
    <name type="scientific">Actinomadura harenae</name>
    <dbReference type="NCBI Taxonomy" id="2483351"/>
    <lineage>
        <taxon>Bacteria</taxon>
        <taxon>Bacillati</taxon>
        <taxon>Actinomycetota</taxon>
        <taxon>Actinomycetes</taxon>
        <taxon>Streptosporangiales</taxon>
        <taxon>Thermomonosporaceae</taxon>
        <taxon>Actinomadura</taxon>
    </lineage>
</organism>
<keyword evidence="3" id="KW-1185">Reference proteome</keyword>
<reference evidence="2 3" key="1">
    <citation type="submission" date="2018-10" db="EMBL/GenBank/DDBJ databases">
        <title>Isolation from soil.</title>
        <authorList>
            <person name="Hu J."/>
        </authorList>
    </citation>
    <scope>NUCLEOTIDE SEQUENCE [LARGE SCALE GENOMIC DNA]</scope>
    <source>
        <strain evidence="2 3">NEAU-Ht49</strain>
    </source>
</reference>
<evidence type="ECO:0000313" key="3">
    <source>
        <dbReference type="Proteomes" id="UP000282674"/>
    </source>
</evidence>
<dbReference type="EMBL" id="RFFG01000021">
    <property type="protein sequence ID" value="RMI44080.1"/>
    <property type="molecule type" value="Genomic_DNA"/>
</dbReference>
<gene>
    <name evidence="2" type="ORF">EBO15_14270</name>
</gene>
<feature type="compositionally biased region" description="Pro residues" evidence="1">
    <location>
        <begin position="166"/>
        <end position="175"/>
    </location>
</feature>
<evidence type="ECO:0000256" key="1">
    <source>
        <dbReference type="SAM" id="MobiDB-lite"/>
    </source>
</evidence>
<protein>
    <submittedName>
        <fullName evidence="2">Uncharacterized protein</fullName>
    </submittedName>
</protein>
<name>A0A3M2M4X8_9ACTN</name>
<comment type="caution">
    <text evidence="2">The sequence shown here is derived from an EMBL/GenBank/DDBJ whole genome shotgun (WGS) entry which is preliminary data.</text>
</comment>
<evidence type="ECO:0000313" key="2">
    <source>
        <dbReference type="EMBL" id="RMI44080.1"/>
    </source>
</evidence>
<dbReference type="AlphaFoldDB" id="A0A3M2M4X8"/>
<feature type="region of interest" description="Disordered" evidence="1">
    <location>
        <begin position="146"/>
        <end position="175"/>
    </location>
</feature>
<accession>A0A3M2M4X8</accession>